<evidence type="ECO:0000259" key="4">
    <source>
        <dbReference type="PROSITE" id="PS51077"/>
    </source>
</evidence>
<gene>
    <name evidence="6" type="ORF">PQR66_25865</name>
</gene>
<dbReference type="Gene3D" id="3.30.450.40">
    <property type="match status" value="1"/>
</dbReference>
<evidence type="ECO:0000259" key="5">
    <source>
        <dbReference type="PROSITE" id="PS51078"/>
    </source>
</evidence>
<evidence type="ECO:0000256" key="3">
    <source>
        <dbReference type="ARBA" id="ARBA00023163"/>
    </source>
</evidence>
<feature type="domain" description="HTH iclR-type" evidence="4">
    <location>
        <begin position="18"/>
        <end position="79"/>
    </location>
</feature>
<dbReference type="Pfam" id="PF01614">
    <property type="entry name" value="IclR_C"/>
    <property type="match status" value="1"/>
</dbReference>
<accession>A0ABW8ZTD8</accession>
<protein>
    <submittedName>
        <fullName evidence="6">IclR family transcriptional regulator</fullName>
    </submittedName>
</protein>
<dbReference type="SUPFAM" id="SSF46785">
    <property type="entry name" value="Winged helix' DNA-binding domain"/>
    <property type="match status" value="1"/>
</dbReference>
<proteinExistence type="predicted"/>
<dbReference type="InterPro" id="IPR036390">
    <property type="entry name" value="WH_DNA-bd_sf"/>
</dbReference>
<dbReference type="Pfam" id="PF09339">
    <property type="entry name" value="HTH_IclR"/>
    <property type="match status" value="1"/>
</dbReference>
<name>A0ABW8ZTD8_9BURK</name>
<dbReference type="PANTHER" id="PTHR30136">
    <property type="entry name" value="HELIX-TURN-HELIX TRANSCRIPTIONAL REGULATOR, ICLR FAMILY"/>
    <property type="match status" value="1"/>
</dbReference>
<dbReference type="InterPro" id="IPR036388">
    <property type="entry name" value="WH-like_DNA-bd_sf"/>
</dbReference>
<dbReference type="PANTHER" id="PTHR30136:SF35">
    <property type="entry name" value="HTH-TYPE TRANSCRIPTIONAL REGULATOR RV1719"/>
    <property type="match status" value="1"/>
</dbReference>
<keyword evidence="1" id="KW-0805">Transcription regulation</keyword>
<evidence type="ECO:0000313" key="7">
    <source>
        <dbReference type="Proteomes" id="UP001629249"/>
    </source>
</evidence>
<dbReference type="InterPro" id="IPR005471">
    <property type="entry name" value="Tscrpt_reg_IclR_N"/>
</dbReference>
<dbReference type="Gene3D" id="1.10.10.10">
    <property type="entry name" value="Winged helix-like DNA-binding domain superfamily/Winged helix DNA-binding domain"/>
    <property type="match status" value="1"/>
</dbReference>
<dbReference type="InterPro" id="IPR014757">
    <property type="entry name" value="Tscrpt_reg_IclR_C"/>
</dbReference>
<dbReference type="RefSeq" id="WP_408331223.1">
    <property type="nucleotide sequence ID" value="NZ_JAQQFH010000019.1"/>
</dbReference>
<reference evidence="6 7" key="1">
    <citation type="journal article" date="2024" name="Chem. Sci.">
        <title>Discovery of megapolipeptins by genome mining of a Burkholderiales bacteria collection.</title>
        <authorList>
            <person name="Paulo B.S."/>
            <person name="Recchia M.J.J."/>
            <person name="Lee S."/>
            <person name="Fergusson C.H."/>
            <person name="Romanowski S.B."/>
            <person name="Hernandez A."/>
            <person name="Krull N."/>
            <person name="Liu D.Y."/>
            <person name="Cavanagh H."/>
            <person name="Bos A."/>
            <person name="Gray C.A."/>
            <person name="Murphy B.T."/>
            <person name="Linington R.G."/>
            <person name="Eustaquio A.S."/>
        </authorList>
    </citation>
    <scope>NUCLEOTIDE SEQUENCE [LARGE SCALE GENOMIC DNA]</scope>
    <source>
        <strain evidence="6 7">RL16-012-BIC-B</strain>
    </source>
</reference>
<evidence type="ECO:0000313" key="6">
    <source>
        <dbReference type="EMBL" id="MFL9886494.1"/>
    </source>
</evidence>
<feature type="domain" description="IclR-ED" evidence="5">
    <location>
        <begin position="80"/>
        <end position="264"/>
    </location>
</feature>
<sequence>MEQSGQNVTGAERAQGALSSVTVALRVLMAFRTTPSLGVTQVANMLSISRSTAHRMLSTLESMGFVVQDQGTRAYRTGPVLTEISLVALGEFGLNQTFKPFLRQVVSTTGETAHLAMLSGRSALFLDAIESPATIRAGSRVTTALPAECCAIGRAILSTFTDEQVRTLYPTDGALTKLSRASPDRVADLLDRLEEVRQRGWALNLGEAEAGLHAVAVPLQFPSVLPVLALSATGPAARLPEHRLHDIGRELVAIARRIMDVLALTEKR</sequence>
<keyword evidence="2" id="KW-0238">DNA-binding</keyword>
<keyword evidence="3" id="KW-0804">Transcription</keyword>
<dbReference type="PROSITE" id="PS51078">
    <property type="entry name" value="ICLR_ED"/>
    <property type="match status" value="1"/>
</dbReference>
<dbReference type="PROSITE" id="PS51077">
    <property type="entry name" value="HTH_ICLR"/>
    <property type="match status" value="1"/>
</dbReference>
<comment type="caution">
    <text evidence="6">The sequence shown here is derived from an EMBL/GenBank/DDBJ whole genome shotgun (WGS) entry which is preliminary data.</text>
</comment>
<dbReference type="InterPro" id="IPR050707">
    <property type="entry name" value="HTH_MetabolicPath_Reg"/>
</dbReference>
<dbReference type="SMART" id="SM00346">
    <property type="entry name" value="HTH_ICLR"/>
    <property type="match status" value="1"/>
</dbReference>
<evidence type="ECO:0000256" key="1">
    <source>
        <dbReference type="ARBA" id="ARBA00023015"/>
    </source>
</evidence>
<dbReference type="SUPFAM" id="SSF55781">
    <property type="entry name" value="GAF domain-like"/>
    <property type="match status" value="1"/>
</dbReference>
<dbReference type="EMBL" id="JAQQFN010000021">
    <property type="protein sequence ID" value="MFL9886494.1"/>
    <property type="molecule type" value="Genomic_DNA"/>
</dbReference>
<evidence type="ECO:0000256" key="2">
    <source>
        <dbReference type="ARBA" id="ARBA00023125"/>
    </source>
</evidence>
<organism evidence="6 7">
    <name type="scientific">Paraburkholderia agricolaris</name>
    <dbReference type="NCBI Taxonomy" id="2152888"/>
    <lineage>
        <taxon>Bacteria</taxon>
        <taxon>Pseudomonadati</taxon>
        <taxon>Pseudomonadota</taxon>
        <taxon>Betaproteobacteria</taxon>
        <taxon>Burkholderiales</taxon>
        <taxon>Burkholderiaceae</taxon>
        <taxon>Paraburkholderia</taxon>
    </lineage>
</organism>
<keyword evidence="7" id="KW-1185">Reference proteome</keyword>
<dbReference type="InterPro" id="IPR029016">
    <property type="entry name" value="GAF-like_dom_sf"/>
</dbReference>
<dbReference type="Proteomes" id="UP001629249">
    <property type="component" value="Unassembled WGS sequence"/>
</dbReference>